<dbReference type="OrthoDB" id="406864at2759"/>
<dbReference type="PANTHER" id="PTHR31776:SF0">
    <property type="entry name" value="ALPHA-L-ARABINOFURANOSIDASE 1"/>
    <property type="match status" value="1"/>
</dbReference>
<dbReference type="SUPFAM" id="SSF51445">
    <property type="entry name" value="(Trans)glycosidases"/>
    <property type="match status" value="1"/>
</dbReference>
<comment type="similarity">
    <text evidence="3">Belongs to the glycosyl hydrolase 51 family.</text>
</comment>
<feature type="domain" description="Alpha-L-arabinofuranosidase C-terminal" evidence="9">
    <location>
        <begin position="473"/>
        <end position="645"/>
    </location>
</feature>
<evidence type="ECO:0000256" key="6">
    <source>
        <dbReference type="ARBA" id="ARBA00022801"/>
    </source>
</evidence>
<dbReference type="InterPro" id="IPR017853">
    <property type="entry name" value="GH"/>
</dbReference>
<evidence type="ECO:0000313" key="10">
    <source>
        <dbReference type="EMBL" id="KAF2789531.1"/>
    </source>
</evidence>
<evidence type="ECO:0000256" key="4">
    <source>
        <dbReference type="ARBA" id="ARBA00012670"/>
    </source>
</evidence>
<evidence type="ECO:0000256" key="8">
    <source>
        <dbReference type="SAM" id="SignalP"/>
    </source>
</evidence>
<keyword evidence="7" id="KW-0325">Glycoprotein</keyword>
<feature type="chain" id="PRO_5025442564" description="non-reducing end alpha-L-arabinofuranosidase" evidence="8">
    <location>
        <begin position="20"/>
        <end position="661"/>
    </location>
</feature>
<evidence type="ECO:0000259" key="9">
    <source>
        <dbReference type="SMART" id="SM00813"/>
    </source>
</evidence>
<dbReference type="GO" id="GO:0046373">
    <property type="term" value="P:L-arabinose metabolic process"/>
    <property type="evidence" value="ECO:0007669"/>
    <property type="project" value="InterPro"/>
</dbReference>
<keyword evidence="5 8" id="KW-0732">Signal</keyword>
<sequence length="661" mass="72123">MVLFRVAVLVGFLTATVTAVDITVQASGGNKTSRIPYGLMHEDINNAGDGGIYAELIRNRAFQGSSRYPVSLAGWSSINGAALSVKKLAEPLSSALPSSLNVAVGNSAKNGSAGSVIGFKNDGFWGIDVRVQNYTGSFYVRGSYNGTFTASLSSALTNETFGSVSIQSKSKKDEWVQHEFTLVPETAAANSNNSFALQFDSKGVEGGSLDFNVISLFPPTYKGRKNGLRLDIAEAFEALNPKFLRFPGGNALEGPDLANPWKWDETIGELKNRPGRPGVWGYQTSDGLGLVEYLHWCDDMKLEPILAVWSGLALDGAYINESSLQPWIDDALAEIEFIRGASSTPYGSLRASLGYPEPWKLQYVEIGNEDWLAGAPAGYDSYRQYRFPLFKEAIEQKYPDIQIIASPSVFDNMTIPSPAAGDYHPYRQPNDYYAEFAKFDKLTPDNLTLVGEFAAVHPNGGLDWDAGLHPFPWWIGGVGEAIFMIATERAGDRIIGSTYAPILRNMNRWQWSVCMLEFDASKTTLSTSYHVFKLISTHPITSNLPTTPSTNTSSLFFVAGRNEDTGTHIFKAANYNTTQHEDTPVKVGFEGVEEGRKAQLTLLTGSEGPFGYNDPKTGNNAVKETIDVLVANEEGVFEWVMPELSVAVLEVSGNEGKDEVV</sequence>
<dbReference type="PANTHER" id="PTHR31776">
    <property type="entry name" value="ALPHA-L-ARABINOFURANOSIDASE 1"/>
    <property type="match status" value="1"/>
</dbReference>
<dbReference type="EMBL" id="MU002130">
    <property type="protein sequence ID" value="KAF2789531.1"/>
    <property type="molecule type" value="Genomic_DNA"/>
</dbReference>
<organism evidence="10 11">
    <name type="scientific">Melanomma pulvis-pyrius CBS 109.77</name>
    <dbReference type="NCBI Taxonomy" id="1314802"/>
    <lineage>
        <taxon>Eukaryota</taxon>
        <taxon>Fungi</taxon>
        <taxon>Dikarya</taxon>
        <taxon>Ascomycota</taxon>
        <taxon>Pezizomycotina</taxon>
        <taxon>Dothideomycetes</taxon>
        <taxon>Pleosporomycetidae</taxon>
        <taxon>Pleosporales</taxon>
        <taxon>Melanommataceae</taxon>
        <taxon>Melanomma</taxon>
    </lineage>
</organism>
<evidence type="ECO:0000256" key="2">
    <source>
        <dbReference type="ARBA" id="ARBA00004834"/>
    </source>
</evidence>
<evidence type="ECO:0000256" key="1">
    <source>
        <dbReference type="ARBA" id="ARBA00001462"/>
    </source>
</evidence>
<accession>A0A6A6X034</accession>
<dbReference type="Gene3D" id="3.20.20.80">
    <property type="entry name" value="Glycosidases"/>
    <property type="match status" value="1"/>
</dbReference>
<comment type="pathway">
    <text evidence="2">Glycan metabolism; L-arabinan degradation.</text>
</comment>
<gene>
    <name evidence="10" type="ORF">K505DRAFT_378161</name>
</gene>
<reference evidence="10" key="1">
    <citation type="journal article" date="2020" name="Stud. Mycol.">
        <title>101 Dothideomycetes genomes: a test case for predicting lifestyles and emergence of pathogens.</title>
        <authorList>
            <person name="Haridas S."/>
            <person name="Albert R."/>
            <person name="Binder M."/>
            <person name="Bloem J."/>
            <person name="Labutti K."/>
            <person name="Salamov A."/>
            <person name="Andreopoulos B."/>
            <person name="Baker S."/>
            <person name="Barry K."/>
            <person name="Bills G."/>
            <person name="Bluhm B."/>
            <person name="Cannon C."/>
            <person name="Castanera R."/>
            <person name="Culley D."/>
            <person name="Daum C."/>
            <person name="Ezra D."/>
            <person name="Gonzalez J."/>
            <person name="Henrissat B."/>
            <person name="Kuo A."/>
            <person name="Liang C."/>
            <person name="Lipzen A."/>
            <person name="Lutzoni F."/>
            <person name="Magnuson J."/>
            <person name="Mondo S."/>
            <person name="Nolan M."/>
            <person name="Ohm R."/>
            <person name="Pangilinan J."/>
            <person name="Park H.-J."/>
            <person name="Ramirez L."/>
            <person name="Alfaro M."/>
            <person name="Sun H."/>
            <person name="Tritt A."/>
            <person name="Yoshinaga Y."/>
            <person name="Zwiers L.-H."/>
            <person name="Turgeon B."/>
            <person name="Goodwin S."/>
            <person name="Spatafora J."/>
            <person name="Crous P."/>
            <person name="Grigoriev I."/>
        </authorList>
    </citation>
    <scope>NUCLEOTIDE SEQUENCE</scope>
    <source>
        <strain evidence="10">CBS 109.77</strain>
    </source>
</reference>
<evidence type="ECO:0000256" key="5">
    <source>
        <dbReference type="ARBA" id="ARBA00022729"/>
    </source>
</evidence>
<dbReference type="InterPro" id="IPR010720">
    <property type="entry name" value="Alpha-L-AF_C"/>
</dbReference>
<evidence type="ECO:0000256" key="7">
    <source>
        <dbReference type="ARBA" id="ARBA00023180"/>
    </source>
</evidence>
<dbReference type="InterPro" id="IPR055235">
    <property type="entry name" value="ASD1_cat"/>
</dbReference>
<dbReference type="Pfam" id="PF22848">
    <property type="entry name" value="ASD1_dom"/>
    <property type="match status" value="1"/>
</dbReference>
<dbReference type="InterPro" id="IPR051563">
    <property type="entry name" value="Glycosyl_Hydrolase_51"/>
</dbReference>
<evidence type="ECO:0000313" key="11">
    <source>
        <dbReference type="Proteomes" id="UP000799757"/>
    </source>
</evidence>
<name>A0A6A6X034_9PLEO</name>
<dbReference type="AlphaFoldDB" id="A0A6A6X034"/>
<dbReference type="UniPathway" id="UPA00667"/>
<evidence type="ECO:0000256" key="3">
    <source>
        <dbReference type="ARBA" id="ARBA00007186"/>
    </source>
</evidence>
<feature type="signal peptide" evidence="8">
    <location>
        <begin position="1"/>
        <end position="19"/>
    </location>
</feature>
<keyword evidence="11" id="KW-1185">Reference proteome</keyword>
<proteinExistence type="inferred from homology"/>
<comment type="catalytic activity">
    <reaction evidence="1">
        <text>Hydrolysis of terminal non-reducing alpha-L-arabinofuranoside residues in alpha-L-arabinosides.</text>
        <dbReference type="EC" id="3.2.1.55"/>
    </reaction>
</comment>
<dbReference type="GO" id="GO:0046556">
    <property type="term" value="F:alpha-L-arabinofuranosidase activity"/>
    <property type="evidence" value="ECO:0007669"/>
    <property type="project" value="UniProtKB-EC"/>
</dbReference>
<protein>
    <recommendedName>
        <fullName evidence="4">non-reducing end alpha-L-arabinofuranosidase</fullName>
        <ecNumber evidence="4">3.2.1.55</ecNumber>
    </recommendedName>
</protein>
<dbReference type="SMART" id="SM00813">
    <property type="entry name" value="Alpha-L-AF_C"/>
    <property type="match status" value="1"/>
</dbReference>
<dbReference type="Pfam" id="PF06964">
    <property type="entry name" value="Alpha-L-AF_C"/>
    <property type="match status" value="1"/>
</dbReference>
<dbReference type="GO" id="GO:0031222">
    <property type="term" value="P:arabinan catabolic process"/>
    <property type="evidence" value="ECO:0007669"/>
    <property type="project" value="UniProtKB-UniPathway"/>
</dbReference>
<dbReference type="Proteomes" id="UP000799757">
    <property type="component" value="Unassembled WGS sequence"/>
</dbReference>
<dbReference type="EC" id="3.2.1.55" evidence="4"/>
<keyword evidence="6 10" id="KW-0378">Hydrolase</keyword>